<feature type="transmembrane region" description="Helical" evidence="1">
    <location>
        <begin position="77"/>
        <end position="98"/>
    </location>
</feature>
<gene>
    <name evidence="2" type="ORF">AAE3_LOCUS1746</name>
</gene>
<proteinExistence type="predicted"/>
<dbReference type="AlphaFoldDB" id="A0A8S0VQB7"/>
<dbReference type="Proteomes" id="UP000467700">
    <property type="component" value="Unassembled WGS sequence"/>
</dbReference>
<organism evidence="2 3">
    <name type="scientific">Cyclocybe aegerita</name>
    <name type="common">Black poplar mushroom</name>
    <name type="synonym">Agrocybe aegerita</name>
    <dbReference type="NCBI Taxonomy" id="1973307"/>
    <lineage>
        <taxon>Eukaryota</taxon>
        <taxon>Fungi</taxon>
        <taxon>Dikarya</taxon>
        <taxon>Basidiomycota</taxon>
        <taxon>Agaricomycotina</taxon>
        <taxon>Agaricomycetes</taxon>
        <taxon>Agaricomycetidae</taxon>
        <taxon>Agaricales</taxon>
        <taxon>Agaricineae</taxon>
        <taxon>Bolbitiaceae</taxon>
        <taxon>Cyclocybe</taxon>
    </lineage>
</organism>
<evidence type="ECO:0000313" key="3">
    <source>
        <dbReference type="Proteomes" id="UP000467700"/>
    </source>
</evidence>
<keyword evidence="1" id="KW-1133">Transmembrane helix</keyword>
<keyword evidence="3" id="KW-1185">Reference proteome</keyword>
<feature type="transmembrane region" description="Helical" evidence="1">
    <location>
        <begin position="52"/>
        <end position="71"/>
    </location>
</feature>
<feature type="transmembrane region" description="Helical" evidence="1">
    <location>
        <begin position="105"/>
        <end position="126"/>
    </location>
</feature>
<dbReference type="OrthoDB" id="3753443at2759"/>
<reference evidence="2 3" key="1">
    <citation type="submission" date="2020-01" db="EMBL/GenBank/DDBJ databases">
        <authorList>
            <person name="Gupta K D."/>
        </authorList>
    </citation>
    <scope>NUCLEOTIDE SEQUENCE [LARGE SCALE GENOMIC DNA]</scope>
</reference>
<name>A0A8S0VQB7_CYCAE</name>
<keyword evidence="1" id="KW-0472">Membrane</keyword>
<protein>
    <submittedName>
        <fullName evidence="2">Uncharacterized protein</fullName>
    </submittedName>
</protein>
<accession>A0A8S0VQB7</accession>
<comment type="caution">
    <text evidence="2">The sequence shown here is derived from an EMBL/GenBank/DDBJ whole genome shotgun (WGS) entry which is preliminary data.</text>
</comment>
<evidence type="ECO:0000256" key="1">
    <source>
        <dbReference type="SAM" id="Phobius"/>
    </source>
</evidence>
<dbReference type="EMBL" id="CACVBS010000024">
    <property type="protein sequence ID" value="CAA7259415.1"/>
    <property type="molecule type" value="Genomic_DNA"/>
</dbReference>
<evidence type="ECO:0000313" key="2">
    <source>
        <dbReference type="EMBL" id="CAA7259415.1"/>
    </source>
</evidence>
<keyword evidence="1" id="KW-0812">Transmembrane</keyword>
<feature type="transmembrane region" description="Helical" evidence="1">
    <location>
        <begin position="6"/>
        <end position="31"/>
    </location>
</feature>
<sequence length="143" mass="14914">MTDALILYKGIADVVVALILTVKPSIIYESVITKALHSFTGLHLSNAASAPGFNQSIVCMVAAVGVGHVVAWRSGPAARPTIFAMNLTWALLGFLTCISPKELGLGSATLLMTTLNHTVFSLALYLKDPSVLGFGGKAKGKTA</sequence>